<feature type="compositionally biased region" description="Polar residues" evidence="5">
    <location>
        <begin position="358"/>
        <end position="372"/>
    </location>
</feature>
<sequence>MDMRALLEPKKNSKAKKFSEKAGNARENHVKDAAPSKPSTPSRPANQVNSHAINTSPSAVRTYDPRVLLNPRASKAGTRAQTMEVTGDPSNTSNGQSRRNGHANSGFNLLESLHGTEKRVEDRPAKRVKTKHDSEGDNKADGRQSGGSLHGNAGVGEYFKRTADPNIVGTTIPAAAIDLTNDDDGDDDDVQITGVKNADDKEVCYGMIDGYILAHKVPKPSKISNSSQFGPAHWPVFKVTLRRQTERGMTIDCTDPHGEMFGYVEQPLAEALAPAMDAFPKLRVQCRMLTRPQRKGEFVHQPCSDKFRVVINLYGKKGDVEKMGRWFGQKNIWFKSPMVSDAGVELQNPHARKRQPLPGTTSTGPHRVTNNTRTLEEASDAVSKLFDYQADENNELPETEPPETIVTPLLRHQKQALTFMLRQEQPRTFGSEEVENSSLWRIRYNHSRQKVYEEVVTGMQVAEEPEQCLGGLLADVMGLGKTIQALSLVANTMPQAAEFGNQKVVRQGEDELTLDCQSRATLLVAPVSTVKNWEDQIREHTRNGSMLYHVYHSNNRQRNPLLLADHDIVITTYGTAATEIFGKKKGQDQVSPLQRVRWFRIILDEAHTIRESKSSQARAMHALHAERRWCLTGTPIQNRIEDLGSLTIFLKLFPYNTPAGFNTYIKGPAQSGDTSFLKRLRVMVDSFTLRRLRDQIELPARQDLAIELLFSPEERKLHDFFREKYMMTVKEMTRSGKGRGTGGQYHRVLQGITVLRLICAHGKELLRESELEQFKGEAADEPIDIDDEASLLEIDQKAAYELFDMMVEANVDFCSRCGKHITGESPASPGIDAEDVTAADRAIVLPCRDVFCMECFKPYKPRFDASKGTGVGVQCPLQHGSDNLSPEYVSIPRDYIEQLQTAPEETIRSDTCLFKNGFYSGPHTKTKQLLNDLTQLKQDSMPLVERGEAPLKCVVFSEFTSHLDLIGKALTDHDHAFVRIDGSMSLPRRRKVLDALNEDDTVTILLASIKAAGQGLNLTAASRVFLMEPMWNPAAEAQAVDRVYRLGQKREVIVKRYRMQSSMEDKIVQLQNRKKKIAELSLEKKAMQKELSKKERNEQSLKAMLDFFKA</sequence>
<dbReference type="EMBL" id="JAVRRJ010000002">
    <property type="protein sequence ID" value="KAK5088538.1"/>
    <property type="molecule type" value="Genomic_DNA"/>
</dbReference>
<dbReference type="GO" id="GO:0006281">
    <property type="term" value="P:DNA repair"/>
    <property type="evidence" value="ECO:0007669"/>
    <property type="project" value="TreeGrafter"/>
</dbReference>
<dbReference type="Pfam" id="PF00176">
    <property type="entry name" value="SNF2-rel_dom"/>
    <property type="match status" value="1"/>
</dbReference>
<dbReference type="SMART" id="SM00490">
    <property type="entry name" value="HELICc"/>
    <property type="match status" value="1"/>
</dbReference>
<dbReference type="SMART" id="SM00487">
    <property type="entry name" value="DEXDc"/>
    <property type="match status" value="1"/>
</dbReference>
<feature type="compositionally biased region" description="Basic and acidic residues" evidence="5">
    <location>
        <begin position="1"/>
        <end position="34"/>
    </location>
</feature>
<dbReference type="PROSITE" id="PS51192">
    <property type="entry name" value="HELICASE_ATP_BIND_1"/>
    <property type="match status" value="1"/>
</dbReference>
<dbReference type="GO" id="GO:0008094">
    <property type="term" value="F:ATP-dependent activity, acting on DNA"/>
    <property type="evidence" value="ECO:0007669"/>
    <property type="project" value="TreeGrafter"/>
</dbReference>
<dbReference type="InterPro" id="IPR000330">
    <property type="entry name" value="SNF2_N"/>
</dbReference>
<proteinExistence type="predicted"/>
<evidence type="ECO:0000256" key="4">
    <source>
        <dbReference type="SAM" id="Coils"/>
    </source>
</evidence>
<dbReference type="InterPro" id="IPR001650">
    <property type="entry name" value="Helicase_C-like"/>
</dbReference>
<dbReference type="SUPFAM" id="SSF52540">
    <property type="entry name" value="P-loop containing nucleoside triphosphate hydrolases"/>
    <property type="match status" value="2"/>
</dbReference>
<reference evidence="8 9" key="1">
    <citation type="submission" date="2023-08" db="EMBL/GenBank/DDBJ databases">
        <title>Black Yeasts Isolated from many extreme environments.</title>
        <authorList>
            <person name="Coleine C."/>
            <person name="Stajich J.E."/>
            <person name="Selbmann L."/>
        </authorList>
    </citation>
    <scope>NUCLEOTIDE SEQUENCE [LARGE SCALE GENOMIC DNA]</scope>
    <source>
        <strain evidence="8 9">CCFEE 5910</strain>
    </source>
</reference>
<dbReference type="InterPro" id="IPR049730">
    <property type="entry name" value="SNF2/RAD54-like_C"/>
</dbReference>
<accession>A0AAN7T4N7</accession>
<feature type="region of interest" description="Disordered" evidence="5">
    <location>
        <begin position="347"/>
        <end position="372"/>
    </location>
</feature>
<evidence type="ECO:0000256" key="1">
    <source>
        <dbReference type="ARBA" id="ARBA00022741"/>
    </source>
</evidence>
<feature type="domain" description="Helicase C-terminal" evidence="7">
    <location>
        <begin position="928"/>
        <end position="1088"/>
    </location>
</feature>
<comment type="caution">
    <text evidence="8">The sequence shown here is derived from an EMBL/GenBank/DDBJ whole genome shotgun (WGS) entry which is preliminary data.</text>
</comment>
<dbReference type="InterPro" id="IPR014001">
    <property type="entry name" value="Helicase_ATP-bd"/>
</dbReference>
<keyword evidence="1" id="KW-0547">Nucleotide-binding</keyword>
<dbReference type="GO" id="GO:0005524">
    <property type="term" value="F:ATP binding"/>
    <property type="evidence" value="ECO:0007669"/>
    <property type="project" value="UniProtKB-KW"/>
</dbReference>
<evidence type="ECO:0000256" key="2">
    <source>
        <dbReference type="ARBA" id="ARBA00022801"/>
    </source>
</evidence>
<dbReference type="GO" id="GO:0016787">
    <property type="term" value="F:hydrolase activity"/>
    <property type="evidence" value="ECO:0007669"/>
    <property type="project" value="UniProtKB-KW"/>
</dbReference>
<dbReference type="Gene3D" id="3.40.50.10810">
    <property type="entry name" value="Tandem AAA-ATPase domain"/>
    <property type="match status" value="1"/>
</dbReference>
<feature type="compositionally biased region" description="Polar residues" evidence="5">
    <location>
        <begin position="37"/>
        <end position="59"/>
    </location>
</feature>
<feature type="compositionally biased region" description="Basic and acidic residues" evidence="5">
    <location>
        <begin position="114"/>
        <end position="142"/>
    </location>
</feature>
<dbReference type="CDD" id="cd18008">
    <property type="entry name" value="DEXDc_SHPRH-like"/>
    <property type="match status" value="1"/>
</dbReference>
<gene>
    <name evidence="8" type="ORF">LTR05_002758</name>
</gene>
<dbReference type="Proteomes" id="UP001309876">
    <property type="component" value="Unassembled WGS sequence"/>
</dbReference>
<dbReference type="InterPro" id="IPR050628">
    <property type="entry name" value="SNF2_RAD54_helicase_TF"/>
</dbReference>
<dbReference type="PANTHER" id="PTHR45626">
    <property type="entry name" value="TRANSCRIPTION TERMINATION FACTOR 2-RELATED"/>
    <property type="match status" value="1"/>
</dbReference>
<dbReference type="Gene3D" id="3.40.50.300">
    <property type="entry name" value="P-loop containing nucleotide triphosphate hydrolases"/>
    <property type="match status" value="1"/>
</dbReference>
<dbReference type="InterPro" id="IPR038718">
    <property type="entry name" value="SNF2-like_sf"/>
</dbReference>
<evidence type="ECO:0000256" key="3">
    <source>
        <dbReference type="ARBA" id="ARBA00022840"/>
    </source>
</evidence>
<dbReference type="PROSITE" id="PS51194">
    <property type="entry name" value="HELICASE_CTER"/>
    <property type="match status" value="1"/>
</dbReference>
<protein>
    <submittedName>
        <fullName evidence="8">Uncharacterized protein</fullName>
    </submittedName>
</protein>
<evidence type="ECO:0000256" key="5">
    <source>
        <dbReference type="SAM" id="MobiDB-lite"/>
    </source>
</evidence>
<feature type="domain" description="Helicase ATP-binding" evidence="6">
    <location>
        <begin position="462"/>
        <end position="653"/>
    </location>
</feature>
<evidence type="ECO:0000313" key="9">
    <source>
        <dbReference type="Proteomes" id="UP001309876"/>
    </source>
</evidence>
<evidence type="ECO:0000259" key="6">
    <source>
        <dbReference type="PROSITE" id="PS51192"/>
    </source>
</evidence>
<evidence type="ECO:0000259" key="7">
    <source>
        <dbReference type="PROSITE" id="PS51194"/>
    </source>
</evidence>
<name>A0AAN7T4N7_9EURO</name>
<feature type="region of interest" description="Disordered" evidence="5">
    <location>
        <begin position="1"/>
        <end position="156"/>
    </location>
</feature>
<dbReference type="InterPro" id="IPR027417">
    <property type="entry name" value="P-loop_NTPase"/>
</dbReference>
<keyword evidence="3" id="KW-0067">ATP-binding</keyword>
<organism evidence="8 9">
    <name type="scientific">Lithohypha guttulata</name>
    <dbReference type="NCBI Taxonomy" id="1690604"/>
    <lineage>
        <taxon>Eukaryota</taxon>
        <taxon>Fungi</taxon>
        <taxon>Dikarya</taxon>
        <taxon>Ascomycota</taxon>
        <taxon>Pezizomycotina</taxon>
        <taxon>Eurotiomycetes</taxon>
        <taxon>Chaetothyriomycetidae</taxon>
        <taxon>Chaetothyriales</taxon>
        <taxon>Trichomeriaceae</taxon>
        <taxon>Lithohypha</taxon>
    </lineage>
</organism>
<feature type="coiled-coil region" evidence="4">
    <location>
        <begin position="1070"/>
        <end position="1104"/>
    </location>
</feature>
<keyword evidence="2" id="KW-0378">Hydrolase</keyword>
<dbReference type="Pfam" id="PF00271">
    <property type="entry name" value="Helicase_C"/>
    <property type="match status" value="1"/>
</dbReference>
<dbReference type="CDD" id="cd18793">
    <property type="entry name" value="SF2_C_SNF"/>
    <property type="match status" value="1"/>
</dbReference>
<dbReference type="GO" id="GO:0005634">
    <property type="term" value="C:nucleus"/>
    <property type="evidence" value="ECO:0007669"/>
    <property type="project" value="TreeGrafter"/>
</dbReference>
<dbReference type="PANTHER" id="PTHR45626:SF52">
    <property type="entry name" value="SINGLE-STRANDED DNA-DEPENDENT ATPASE (EUROFUNG)"/>
    <property type="match status" value="1"/>
</dbReference>
<dbReference type="AlphaFoldDB" id="A0AAN7T4N7"/>
<keyword evidence="4" id="KW-0175">Coiled coil</keyword>
<keyword evidence="9" id="KW-1185">Reference proteome</keyword>
<feature type="compositionally biased region" description="Polar residues" evidence="5">
    <location>
        <begin position="79"/>
        <end position="107"/>
    </location>
</feature>
<evidence type="ECO:0000313" key="8">
    <source>
        <dbReference type="EMBL" id="KAK5088538.1"/>
    </source>
</evidence>